<sequence>MGLDTTHDCWHGGYGGFYEFRKAVGLAAKLPHRTVDSGHRKGDLELDIDWDAVTMRQIEGHWDRKGPTVKASGVYDPPITDPVLYLLVHSDCDGKLRRGYLPALRDRLVELEPEYERLTAADSYLQGRLRQFINGLDLAIEAGEHVVFG</sequence>
<proteinExistence type="predicted"/>
<evidence type="ECO:0000313" key="1">
    <source>
        <dbReference type="EMBL" id="MDN4521390.1"/>
    </source>
</evidence>
<name>A0ABT8HLG3_MYCAO</name>
<keyword evidence="2" id="KW-1185">Reference proteome</keyword>
<dbReference type="Proteomes" id="UP001172687">
    <property type="component" value="Unassembled WGS sequence"/>
</dbReference>
<accession>A0ABT8HLG3</accession>
<organism evidence="1 2">
    <name type="scientific">Mycolicibacterium austroafricanum</name>
    <name type="common">Mycobacterium austroafricanum</name>
    <dbReference type="NCBI Taxonomy" id="39687"/>
    <lineage>
        <taxon>Bacteria</taxon>
        <taxon>Bacillati</taxon>
        <taxon>Actinomycetota</taxon>
        <taxon>Actinomycetes</taxon>
        <taxon>Mycobacteriales</taxon>
        <taxon>Mycobacteriaceae</taxon>
        <taxon>Mycolicibacterium</taxon>
    </lineage>
</organism>
<dbReference type="EMBL" id="JAUHTC010000091">
    <property type="protein sequence ID" value="MDN4521390.1"/>
    <property type="molecule type" value="Genomic_DNA"/>
</dbReference>
<evidence type="ECO:0000313" key="2">
    <source>
        <dbReference type="Proteomes" id="UP001172687"/>
    </source>
</evidence>
<reference evidence="1" key="1">
    <citation type="submission" date="2023-07" db="EMBL/GenBank/DDBJ databases">
        <title>Degradation of tert-butanol by M. austroafricanum TBA100.</title>
        <authorList>
            <person name="Helbich S."/>
            <person name="Vainshtein Y."/>
        </authorList>
    </citation>
    <scope>NUCLEOTIDE SEQUENCE</scope>
    <source>
        <strain evidence="1">TBA100</strain>
    </source>
</reference>
<dbReference type="RefSeq" id="WP_301161785.1">
    <property type="nucleotide sequence ID" value="NZ_JAUHTC010000091.1"/>
</dbReference>
<gene>
    <name evidence="1" type="ORF">QYF68_26730</name>
</gene>
<protein>
    <submittedName>
        <fullName evidence="1">Uncharacterized protein</fullName>
    </submittedName>
</protein>
<comment type="caution">
    <text evidence="1">The sequence shown here is derived from an EMBL/GenBank/DDBJ whole genome shotgun (WGS) entry which is preliminary data.</text>
</comment>